<evidence type="ECO:0000259" key="2">
    <source>
        <dbReference type="Pfam" id="PF07331"/>
    </source>
</evidence>
<dbReference type="Pfam" id="PF07331">
    <property type="entry name" value="TctB"/>
    <property type="match status" value="1"/>
</dbReference>
<gene>
    <name evidence="3" type="ORF">SAMN05428957_102241</name>
</gene>
<feature type="domain" description="DUF1468" evidence="2">
    <location>
        <begin position="11"/>
        <end position="144"/>
    </location>
</feature>
<dbReference type="InterPro" id="IPR009936">
    <property type="entry name" value="DUF1468"/>
</dbReference>
<organism evidence="3 4">
    <name type="scientific">Oryzisolibacter propanilivorax</name>
    <dbReference type="NCBI Taxonomy" id="1527607"/>
    <lineage>
        <taxon>Bacteria</taxon>
        <taxon>Pseudomonadati</taxon>
        <taxon>Pseudomonadota</taxon>
        <taxon>Betaproteobacteria</taxon>
        <taxon>Burkholderiales</taxon>
        <taxon>Comamonadaceae</taxon>
        <taxon>Oryzisolibacter</taxon>
    </lineage>
</organism>
<dbReference type="AlphaFoldDB" id="A0A1G9QDR3"/>
<evidence type="ECO:0000313" key="3">
    <source>
        <dbReference type="EMBL" id="SDM09040.1"/>
    </source>
</evidence>
<keyword evidence="1" id="KW-1133">Transmembrane helix</keyword>
<feature type="transmembrane region" description="Helical" evidence="1">
    <location>
        <begin position="37"/>
        <end position="57"/>
    </location>
</feature>
<keyword evidence="4" id="KW-1185">Reference proteome</keyword>
<name>A0A1G9QDR3_9BURK</name>
<dbReference type="Proteomes" id="UP000198552">
    <property type="component" value="Unassembled WGS sequence"/>
</dbReference>
<protein>
    <submittedName>
        <fullName evidence="3">Tripartite tricarboxylate transporter TctB family protein</fullName>
    </submittedName>
</protein>
<accession>A0A1G9QDR3</accession>
<dbReference type="RefSeq" id="WP_091566933.1">
    <property type="nucleotide sequence ID" value="NZ_FNHP01000002.1"/>
</dbReference>
<feature type="transmembrane region" description="Helical" evidence="1">
    <location>
        <begin position="69"/>
        <end position="89"/>
    </location>
</feature>
<dbReference type="OrthoDB" id="9130924at2"/>
<proteinExistence type="predicted"/>
<sequence length="149" mass="16380">MTLHSQKRDRALAVILVLLSAALLAQSFQYPAESSQFPRFLMGVQLLFSLVFLVQQWRLPLEAAPHGQPGVLTSLVPALKVFLVTSLYILAIDYLGYFVATAAFLLGSMALFGARRLPVMLLVTACFVALTYALFVAFMGVRLPQGLLF</sequence>
<evidence type="ECO:0000256" key="1">
    <source>
        <dbReference type="SAM" id="Phobius"/>
    </source>
</evidence>
<feature type="transmembrane region" description="Helical" evidence="1">
    <location>
        <begin position="95"/>
        <end position="112"/>
    </location>
</feature>
<evidence type="ECO:0000313" key="4">
    <source>
        <dbReference type="Proteomes" id="UP000198552"/>
    </source>
</evidence>
<reference evidence="4" key="1">
    <citation type="submission" date="2016-10" db="EMBL/GenBank/DDBJ databases">
        <authorList>
            <person name="Varghese N."/>
            <person name="Submissions S."/>
        </authorList>
    </citation>
    <scope>NUCLEOTIDE SEQUENCE [LARGE SCALE GENOMIC DNA]</scope>
    <source>
        <strain evidence="4">EPL6</strain>
    </source>
</reference>
<keyword evidence="1" id="KW-0812">Transmembrane</keyword>
<dbReference type="EMBL" id="FNHP01000002">
    <property type="protein sequence ID" value="SDM09040.1"/>
    <property type="molecule type" value="Genomic_DNA"/>
</dbReference>
<feature type="transmembrane region" description="Helical" evidence="1">
    <location>
        <begin position="119"/>
        <end position="141"/>
    </location>
</feature>
<keyword evidence="1" id="KW-0472">Membrane</keyword>
<dbReference type="STRING" id="1527607.SAMN05428957_102241"/>